<evidence type="ECO:0000256" key="8">
    <source>
        <dbReference type="SAM" id="MobiDB-lite"/>
    </source>
</evidence>
<dbReference type="FunFam" id="1.10.579.10:FF:000003">
    <property type="entry name" value="Deoxyribodipyrimidine photo-lyase"/>
    <property type="match status" value="1"/>
</dbReference>
<reference evidence="10 11" key="1">
    <citation type="submission" date="2019-04" db="EMBL/GenBank/DDBJ databases">
        <authorList>
            <consortium name="DOE Joint Genome Institute"/>
            <person name="Mondo S."/>
            <person name="Kjaerbolling I."/>
            <person name="Vesth T."/>
            <person name="Frisvad J.C."/>
            <person name="Nybo J.L."/>
            <person name="Theobald S."/>
            <person name="Kildgaard S."/>
            <person name="Isbrandt T."/>
            <person name="Kuo A."/>
            <person name="Sato A."/>
            <person name="Lyhne E.K."/>
            <person name="Kogle M.E."/>
            <person name="Wiebenga A."/>
            <person name="Kun R.S."/>
            <person name="Lubbers R.J."/>
            <person name="Makela M.R."/>
            <person name="Barry K."/>
            <person name="Chovatia M."/>
            <person name="Clum A."/>
            <person name="Daum C."/>
            <person name="Haridas S."/>
            <person name="He G."/>
            <person name="LaButti K."/>
            <person name="Lipzen A."/>
            <person name="Riley R."/>
            <person name="Salamov A."/>
            <person name="Simmons B.A."/>
            <person name="Magnuson J.K."/>
            <person name="Henrissat B."/>
            <person name="Mortensen U.H."/>
            <person name="Larsen T.O."/>
            <person name="Devries R.P."/>
            <person name="Grigoriev I.V."/>
            <person name="Machida M."/>
            <person name="Baker S.E."/>
            <person name="Andersen M.R."/>
            <person name="Cantor M.N."/>
            <person name="Hua S.X."/>
        </authorList>
    </citation>
    <scope>NUCLEOTIDE SEQUENCE [LARGE SCALE GENOMIC DNA]</scope>
    <source>
        <strain evidence="10 11">CBS 119388</strain>
    </source>
</reference>
<feature type="compositionally biased region" description="Polar residues" evidence="8">
    <location>
        <begin position="62"/>
        <end position="76"/>
    </location>
</feature>
<comment type="cofactor">
    <cofactor evidence="6">
        <name>FAD</name>
        <dbReference type="ChEBI" id="CHEBI:57692"/>
    </cofactor>
    <text evidence="6">Binds 1 FAD per subunit.</text>
</comment>
<dbReference type="PROSITE" id="PS00691">
    <property type="entry name" value="DNA_PHOTOLYASES_1_2"/>
    <property type="match status" value="1"/>
</dbReference>
<dbReference type="Gene3D" id="1.10.579.10">
    <property type="entry name" value="DNA Cyclobutane Dipyrimidine Photolyase, subunit A, domain 3"/>
    <property type="match status" value="1"/>
</dbReference>
<dbReference type="GO" id="GO:0005634">
    <property type="term" value="C:nucleus"/>
    <property type="evidence" value="ECO:0007669"/>
    <property type="project" value="TreeGrafter"/>
</dbReference>
<evidence type="ECO:0000256" key="5">
    <source>
        <dbReference type="ARBA" id="ARBA00022991"/>
    </source>
</evidence>
<keyword evidence="3 6" id="KW-0285">Flavoprotein</keyword>
<feature type="site" description="Electron transfer via tryptophanyl radical" evidence="7">
    <location>
        <position position="527"/>
    </location>
</feature>
<dbReference type="OrthoDB" id="435881at2759"/>
<feature type="site" description="Electron transfer via tryptophanyl radical" evidence="7">
    <location>
        <position position="474"/>
    </location>
</feature>
<feature type="domain" description="Photolyase/cryptochrome alpha/beta" evidence="9">
    <location>
        <begin position="148"/>
        <end position="285"/>
    </location>
</feature>
<dbReference type="GeneID" id="43674924"/>
<dbReference type="InterPro" id="IPR036155">
    <property type="entry name" value="Crypto/Photolyase_N_sf"/>
</dbReference>
<dbReference type="PANTHER" id="PTHR11455">
    <property type="entry name" value="CRYPTOCHROME"/>
    <property type="match status" value="1"/>
</dbReference>
<dbReference type="EMBL" id="ML736817">
    <property type="protein sequence ID" value="KAE8400327.1"/>
    <property type="molecule type" value="Genomic_DNA"/>
</dbReference>
<comment type="cofactor">
    <cofactor evidence="1">
        <name>(6R)-5,10-methylene-5,6,7,8-tetrahydrofolate</name>
        <dbReference type="ChEBI" id="CHEBI:15636"/>
    </cofactor>
</comment>
<feature type="site" description="Electron transfer via tryptophanyl radical" evidence="7">
    <location>
        <position position="550"/>
    </location>
</feature>
<dbReference type="Gene3D" id="1.25.40.80">
    <property type="match status" value="1"/>
</dbReference>
<dbReference type="SUPFAM" id="SSF48173">
    <property type="entry name" value="Cryptochrome/photolyase FAD-binding domain"/>
    <property type="match status" value="1"/>
</dbReference>
<sequence>MAENMESTASLTYPRNRESCILLLIIGLSRVTLLYSSTLSSRSRSTLTPTIVRNMPQKRKPSQNVTRENGTNSTSHSNKRGKADLSSPHPNARQVEEFGIVLRQFYPPEMSNERCQAYNDGTLERPMEALNRVCEETVDARLSIRPNAAVVHWFKSDLRLHDNRALRKAYEVAREHSIPLIALYILSPEDLTAHLSSPARVDLTLRTLEQLKRDLGELDIPLYMETQEKRRGIPQRIIDLCQEWGANHLFANIEYEVDELRREAKLVRLCVENGIAFDLLHDTCVVPPGLLSSQQGKQYAVYSPWFRAWQVFLMGNPDYLEVSEEPGANPGNARKVFKGLFESEIPGAPDNKRLSEEEREHFRQLYPAGEHEALDRLERFLEENATDYDDMRNSLSKQTTSVLSPYFASGSLSARTAVAKAKKANKNQLDRNDLGFVSWISEVAWRDFYKHVLVHWPFICMNKCFKSEFTDLEWEYNEDYFNAWCEGKTGYPIVDAAMRQINSTAWMHNRSRMIVASFLSKDLLIDWRRGERYFMEHLIDGDFASNHGGWGFGSSTGVDPQPYFRIFNPLRQSERFDPDGEYIRRWVPELREIQGSAIHDPYERGAGDLAEKNGYPRPIVDHATRRALALDRYKRAAGGNSK</sequence>
<evidence type="ECO:0000256" key="2">
    <source>
        <dbReference type="ARBA" id="ARBA00005862"/>
    </source>
</evidence>
<feature type="binding site" evidence="6">
    <location>
        <begin position="400"/>
        <end position="404"/>
    </location>
    <ligand>
        <name>FAD</name>
        <dbReference type="ChEBI" id="CHEBI:57692"/>
    </ligand>
</feature>
<feature type="binding site" evidence="6">
    <location>
        <begin position="442"/>
        <end position="449"/>
    </location>
    <ligand>
        <name>FAD</name>
        <dbReference type="ChEBI" id="CHEBI:57692"/>
    </ligand>
</feature>
<feature type="region of interest" description="Disordered" evidence="8">
    <location>
        <begin position="45"/>
        <end position="90"/>
    </location>
</feature>
<keyword evidence="4 6" id="KW-0274">FAD</keyword>
<dbReference type="GO" id="GO:0006950">
    <property type="term" value="P:response to stress"/>
    <property type="evidence" value="ECO:0007669"/>
    <property type="project" value="UniProtKB-ARBA"/>
</dbReference>
<evidence type="ECO:0000313" key="10">
    <source>
        <dbReference type="EMBL" id="KAE8400327.1"/>
    </source>
</evidence>
<evidence type="ECO:0000256" key="1">
    <source>
        <dbReference type="ARBA" id="ARBA00001932"/>
    </source>
</evidence>
<dbReference type="Gene3D" id="3.40.50.620">
    <property type="entry name" value="HUPs"/>
    <property type="match status" value="1"/>
</dbReference>
<dbReference type="InterPro" id="IPR005101">
    <property type="entry name" value="Cryptochr/Photolyase_FAD-bd"/>
</dbReference>
<dbReference type="PROSITE" id="PS00394">
    <property type="entry name" value="DNA_PHOTOLYASES_1_1"/>
    <property type="match status" value="1"/>
</dbReference>
<evidence type="ECO:0000259" key="9">
    <source>
        <dbReference type="PROSITE" id="PS51645"/>
    </source>
</evidence>
<dbReference type="GO" id="GO:0071949">
    <property type="term" value="F:FAD binding"/>
    <property type="evidence" value="ECO:0007669"/>
    <property type="project" value="TreeGrafter"/>
</dbReference>
<dbReference type="Pfam" id="PF03441">
    <property type="entry name" value="FAD_binding_7"/>
    <property type="match status" value="1"/>
</dbReference>
<dbReference type="GO" id="GO:0003677">
    <property type="term" value="F:DNA binding"/>
    <property type="evidence" value="ECO:0007669"/>
    <property type="project" value="TreeGrafter"/>
</dbReference>
<evidence type="ECO:0000256" key="4">
    <source>
        <dbReference type="ARBA" id="ARBA00022827"/>
    </source>
</evidence>
<dbReference type="GO" id="GO:0005737">
    <property type="term" value="C:cytoplasm"/>
    <property type="evidence" value="ECO:0007669"/>
    <property type="project" value="TreeGrafter"/>
</dbReference>
<feature type="binding site" evidence="6">
    <location>
        <begin position="540"/>
        <end position="542"/>
    </location>
    <ligand>
        <name>FAD</name>
        <dbReference type="ChEBI" id="CHEBI:57692"/>
    </ligand>
</feature>
<dbReference type="InterPro" id="IPR014729">
    <property type="entry name" value="Rossmann-like_a/b/a_fold"/>
</dbReference>
<keyword evidence="11" id="KW-1185">Reference proteome</keyword>
<organism evidence="10 11">
    <name type="scientific">Aspergillus pseudonomiae</name>
    <dbReference type="NCBI Taxonomy" id="1506151"/>
    <lineage>
        <taxon>Eukaryota</taxon>
        <taxon>Fungi</taxon>
        <taxon>Dikarya</taxon>
        <taxon>Ascomycota</taxon>
        <taxon>Pezizomycotina</taxon>
        <taxon>Eurotiomycetes</taxon>
        <taxon>Eurotiomycetidae</taxon>
        <taxon>Eurotiales</taxon>
        <taxon>Aspergillaceae</taxon>
        <taxon>Aspergillus</taxon>
        <taxon>Aspergillus subgen. Circumdati</taxon>
    </lineage>
</organism>
<keyword evidence="5" id="KW-0157">Chromophore</keyword>
<dbReference type="InterPro" id="IPR002081">
    <property type="entry name" value="Cryptochrome/DNA_photolyase_1"/>
</dbReference>
<gene>
    <name evidence="10" type="ORF">BDV37DRAFT_297024</name>
</gene>
<proteinExistence type="inferred from homology"/>
<dbReference type="AlphaFoldDB" id="A0A5N7D2H0"/>
<evidence type="ECO:0000313" key="11">
    <source>
        <dbReference type="Proteomes" id="UP000325579"/>
    </source>
</evidence>
<keyword evidence="10" id="KW-0456">Lyase</keyword>
<dbReference type="PANTHER" id="PTHR11455:SF18">
    <property type="entry name" value="SI:CH1073-390K14.1"/>
    <property type="match status" value="1"/>
</dbReference>
<dbReference type="Pfam" id="PF00875">
    <property type="entry name" value="DNA_photolyase"/>
    <property type="match status" value="1"/>
</dbReference>
<feature type="binding site" evidence="6">
    <location>
        <position position="439"/>
    </location>
    <ligand>
        <name>FAD</name>
        <dbReference type="ChEBI" id="CHEBI:57692"/>
    </ligand>
</feature>
<dbReference type="PROSITE" id="PS51645">
    <property type="entry name" value="PHR_CRY_ALPHA_BETA"/>
    <property type="match status" value="1"/>
</dbReference>
<comment type="similarity">
    <text evidence="2">Belongs to the DNA photolyase class-1 family.</text>
</comment>
<dbReference type="InterPro" id="IPR018394">
    <property type="entry name" value="DNA_photolyase_1_CS_C"/>
</dbReference>
<evidence type="ECO:0000256" key="3">
    <source>
        <dbReference type="ARBA" id="ARBA00022630"/>
    </source>
</evidence>
<dbReference type="InterPro" id="IPR006050">
    <property type="entry name" value="DNA_photolyase_N"/>
</dbReference>
<dbReference type="GO" id="GO:0032922">
    <property type="term" value="P:circadian regulation of gene expression"/>
    <property type="evidence" value="ECO:0007669"/>
    <property type="project" value="TreeGrafter"/>
</dbReference>
<feature type="binding site" evidence="6">
    <location>
        <position position="388"/>
    </location>
    <ligand>
        <name>FAD</name>
        <dbReference type="ChEBI" id="CHEBI:57692"/>
    </ligand>
</feature>
<name>A0A5N7D2H0_9EURO</name>
<evidence type="ECO:0000256" key="6">
    <source>
        <dbReference type="PIRSR" id="PIRSR602081-1"/>
    </source>
</evidence>
<dbReference type="GO" id="GO:0003904">
    <property type="term" value="F:deoxyribodipyrimidine photo-lyase activity"/>
    <property type="evidence" value="ECO:0007669"/>
    <property type="project" value="TreeGrafter"/>
</dbReference>
<dbReference type="Proteomes" id="UP000325579">
    <property type="component" value="Unassembled WGS sequence"/>
</dbReference>
<evidence type="ECO:0000256" key="7">
    <source>
        <dbReference type="PIRSR" id="PIRSR602081-2"/>
    </source>
</evidence>
<dbReference type="GO" id="GO:0006139">
    <property type="term" value="P:nucleobase-containing compound metabolic process"/>
    <property type="evidence" value="ECO:0007669"/>
    <property type="project" value="UniProtKB-ARBA"/>
</dbReference>
<dbReference type="SUPFAM" id="SSF52425">
    <property type="entry name" value="Cryptochrome/photolyase, N-terminal domain"/>
    <property type="match status" value="1"/>
</dbReference>
<dbReference type="GO" id="GO:0043153">
    <property type="term" value="P:entrainment of circadian clock by photoperiod"/>
    <property type="evidence" value="ECO:0007669"/>
    <property type="project" value="TreeGrafter"/>
</dbReference>
<dbReference type="InterPro" id="IPR036134">
    <property type="entry name" value="Crypto/Photolyase_FAD-like_sf"/>
</dbReference>
<accession>A0A5N7D2H0</accession>
<protein>
    <submittedName>
        <fullName evidence="10">DNA photolyase, FAD-binding/Cryptochrome</fullName>
    </submittedName>
</protein>
<dbReference type="PRINTS" id="PR00147">
    <property type="entry name" value="DNAPHOTLYASE"/>
</dbReference>
<dbReference type="RefSeq" id="XP_031937646.1">
    <property type="nucleotide sequence ID" value="XM_032090233.1"/>
</dbReference>